<keyword evidence="5" id="KW-0809">Transit peptide</keyword>
<evidence type="ECO:0000313" key="11">
    <source>
        <dbReference type="EMBL" id="SAL96205.1"/>
    </source>
</evidence>
<keyword evidence="8" id="KW-0496">Mitochondrion</keyword>
<dbReference type="GO" id="GO:0003863">
    <property type="term" value="F:branched-chain 2-oxo acid dehydrogenase activity"/>
    <property type="evidence" value="ECO:0007669"/>
    <property type="project" value="UniProtKB-EC"/>
</dbReference>
<dbReference type="GO" id="GO:0009083">
    <property type="term" value="P:branched-chain amino acid catabolic process"/>
    <property type="evidence" value="ECO:0007669"/>
    <property type="project" value="TreeGrafter"/>
</dbReference>
<evidence type="ECO:0000256" key="9">
    <source>
        <dbReference type="RuleBase" id="RU365014"/>
    </source>
</evidence>
<evidence type="ECO:0000256" key="6">
    <source>
        <dbReference type="ARBA" id="ARBA00022958"/>
    </source>
</evidence>
<keyword evidence="4" id="KW-0479">Metal-binding</keyword>
<dbReference type="STRING" id="4829.A0A163IZ62"/>
<sequence length="442" mass="50199">MLRSSFVRPLHRFASLNKGYSFTAGQKLSYSVLANVQSAEASKTNVASKWASEDKFTSDMTFVQNIEPLKAYRVMDHTGTVLDKSHEPNITEDFAVNLYKKMSQLHTMDGILYEAQRQGRISFYMTHYGEEATMGTAAALNAEDMIFGQYRESFMLVYRGFTIDEFVNQCFSNELDYGRGRQMPIHYGTKKLAFQTISSPLGTQIPQAAGAAYAFKLAGKDACSICFFGEGAASEGDFHAGLNMAATLNSPTIFFCRNNGFAISTPSSEQYRGDGIASRGVGYGIDTIRVDGNDVWAVYNATKAAREIAVKEKRPILIESMTYRIGHHSTSDDSTKYRDRKEVEERAQFDNPITRFRRYLEQKQWWDQEQDDAWRKHIKKAVLQSFADAEKKKKPSLDYLFTDVYDEMTPNLIRQKQELDRLIKEYPEYYPTDDHAPSSSSS</sequence>
<organism evidence="11">
    <name type="scientific">Absidia glauca</name>
    <name type="common">Pin mould</name>
    <dbReference type="NCBI Taxonomy" id="4829"/>
    <lineage>
        <taxon>Eukaryota</taxon>
        <taxon>Fungi</taxon>
        <taxon>Fungi incertae sedis</taxon>
        <taxon>Mucoromycota</taxon>
        <taxon>Mucoromycotina</taxon>
        <taxon>Mucoromycetes</taxon>
        <taxon>Mucorales</taxon>
        <taxon>Cunninghamellaceae</taxon>
        <taxon>Absidia</taxon>
    </lineage>
</organism>
<evidence type="ECO:0000256" key="5">
    <source>
        <dbReference type="ARBA" id="ARBA00022946"/>
    </source>
</evidence>
<evidence type="ECO:0000313" key="12">
    <source>
        <dbReference type="Proteomes" id="UP000078561"/>
    </source>
</evidence>
<accession>A0A163IZ62</accession>
<dbReference type="InterPro" id="IPR050771">
    <property type="entry name" value="Alpha-ketoacid_DH_E1_comp"/>
</dbReference>
<dbReference type="InterPro" id="IPR001017">
    <property type="entry name" value="DH_E1"/>
</dbReference>
<comment type="function">
    <text evidence="9">The branched-chain alpha-keto dehydrogenase complex catalyzes the overall conversion of alpha-keto acids to acyl-CoA and CO(2). It contains multiple copies of three enzymatic components: branched-chain alpha-keto acid decarboxylase (E1), lipoamide acyltransferase (E2) and lipoamide dehydrogenase (E3).</text>
</comment>
<protein>
    <recommendedName>
        <fullName evidence="9">2-oxoisovalerate dehydrogenase subunit alpha</fullName>
        <ecNumber evidence="9">1.2.4.4</ecNumber>
    </recommendedName>
    <alternativeName>
        <fullName evidence="9">Branched-chain alpha-keto acid dehydrogenase E1 component alpha chain</fullName>
    </alternativeName>
</protein>
<evidence type="ECO:0000256" key="4">
    <source>
        <dbReference type="ARBA" id="ARBA00022723"/>
    </source>
</evidence>
<evidence type="ECO:0000256" key="2">
    <source>
        <dbReference type="ARBA" id="ARBA00004305"/>
    </source>
</evidence>
<evidence type="ECO:0000256" key="8">
    <source>
        <dbReference type="ARBA" id="ARBA00023128"/>
    </source>
</evidence>
<comment type="subcellular location">
    <subcellularLocation>
        <location evidence="2">Mitochondrion matrix</location>
    </subcellularLocation>
</comment>
<dbReference type="InterPro" id="IPR029061">
    <property type="entry name" value="THDP-binding"/>
</dbReference>
<gene>
    <name evidence="11" type="primary">ABSGL_01580.1 scaffold 1725</name>
</gene>
<comment type="cofactor">
    <cofactor evidence="1 9">
        <name>thiamine diphosphate</name>
        <dbReference type="ChEBI" id="CHEBI:58937"/>
    </cofactor>
</comment>
<evidence type="ECO:0000256" key="3">
    <source>
        <dbReference type="ARBA" id="ARBA00008646"/>
    </source>
</evidence>
<dbReference type="Pfam" id="PF00676">
    <property type="entry name" value="E1_dh"/>
    <property type="match status" value="1"/>
</dbReference>
<dbReference type="Proteomes" id="UP000078561">
    <property type="component" value="Unassembled WGS sequence"/>
</dbReference>
<dbReference type="SUPFAM" id="SSF52518">
    <property type="entry name" value="Thiamin diphosphate-binding fold (THDP-binding)"/>
    <property type="match status" value="1"/>
</dbReference>
<keyword evidence="12" id="KW-1185">Reference proteome</keyword>
<keyword evidence="9" id="KW-0786">Thiamine pyrophosphate</keyword>
<dbReference type="FunFam" id="3.40.50.970:FF:000015">
    <property type="entry name" value="2-oxoisovalerate dehydrogenase subunit alpha"/>
    <property type="match status" value="1"/>
</dbReference>
<evidence type="ECO:0000256" key="1">
    <source>
        <dbReference type="ARBA" id="ARBA00001964"/>
    </source>
</evidence>
<dbReference type="PANTHER" id="PTHR43380:SF1">
    <property type="entry name" value="2-OXOISOVALERATE DEHYDROGENASE SUBUNIT ALPHA, MITOCHONDRIAL"/>
    <property type="match status" value="1"/>
</dbReference>
<evidence type="ECO:0000259" key="10">
    <source>
        <dbReference type="Pfam" id="PF00676"/>
    </source>
</evidence>
<dbReference type="CDD" id="cd02000">
    <property type="entry name" value="TPP_E1_PDC_ADC_BCADC"/>
    <property type="match status" value="1"/>
</dbReference>
<name>A0A163IZ62_ABSGL</name>
<dbReference type="EC" id="1.2.4.4" evidence="9"/>
<dbReference type="InParanoid" id="A0A163IZ62"/>
<evidence type="ECO:0000256" key="7">
    <source>
        <dbReference type="ARBA" id="ARBA00023002"/>
    </source>
</evidence>
<dbReference type="PANTHER" id="PTHR43380">
    <property type="entry name" value="2-OXOISOVALERATE DEHYDROGENASE SUBUNIT ALPHA, MITOCHONDRIAL"/>
    <property type="match status" value="1"/>
</dbReference>
<proteinExistence type="inferred from homology"/>
<dbReference type="EMBL" id="LT550732">
    <property type="protein sequence ID" value="SAL96205.1"/>
    <property type="molecule type" value="Genomic_DNA"/>
</dbReference>
<dbReference type="AlphaFoldDB" id="A0A163IZ62"/>
<dbReference type="Gene3D" id="3.40.50.970">
    <property type="match status" value="1"/>
</dbReference>
<keyword evidence="7 9" id="KW-0560">Oxidoreductase</keyword>
<comment type="similarity">
    <text evidence="3 9">Belongs to the BCKDHA family.</text>
</comment>
<feature type="domain" description="Dehydrogenase E1 component" evidence="10">
    <location>
        <begin position="101"/>
        <end position="396"/>
    </location>
</feature>
<dbReference type="GO" id="GO:0046872">
    <property type="term" value="F:metal ion binding"/>
    <property type="evidence" value="ECO:0007669"/>
    <property type="project" value="UniProtKB-KW"/>
</dbReference>
<dbReference type="OMA" id="GMFRGVN"/>
<dbReference type="OrthoDB" id="3845at2759"/>
<comment type="catalytic activity">
    <reaction evidence="9">
        <text>N(6)-[(R)-lipoyl]-L-lysyl-[protein] + 3-methyl-2-oxobutanoate + H(+) = N(6)-[(R)-S(8)-2-methylpropanoyldihydrolipoyl]-L-lysyl-[protein] + CO2</text>
        <dbReference type="Rhea" id="RHEA:13457"/>
        <dbReference type="Rhea" id="RHEA-COMP:10474"/>
        <dbReference type="Rhea" id="RHEA-COMP:10497"/>
        <dbReference type="ChEBI" id="CHEBI:11851"/>
        <dbReference type="ChEBI" id="CHEBI:15378"/>
        <dbReference type="ChEBI" id="CHEBI:16526"/>
        <dbReference type="ChEBI" id="CHEBI:83099"/>
        <dbReference type="ChEBI" id="CHEBI:83142"/>
        <dbReference type="EC" id="1.2.4.4"/>
    </reaction>
</comment>
<keyword evidence="6" id="KW-0630">Potassium</keyword>
<dbReference type="GO" id="GO:0005759">
    <property type="term" value="C:mitochondrial matrix"/>
    <property type="evidence" value="ECO:0007669"/>
    <property type="project" value="UniProtKB-SubCell"/>
</dbReference>
<reference evidence="11" key="1">
    <citation type="submission" date="2016-04" db="EMBL/GenBank/DDBJ databases">
        <authorList>
            <person name="Evans L.H."/>
            <person name="Alamgir A."/>
            <person name="Owens N."/>
            <person name="Weber N.D."/>
            <person name="Virtaneva K."/>
            <person name="Barbian K."/>
            <person name="Babar A."/>
            <person name="Rosenke K."/>
        </authorList>
    </citation>
    <scope>NUCLEOTIDE SEQUENCE [LARGE SCALE GENOMIC DNA]</scope>
    <source>
        <strain evidence="11">CBS 101.48</strain>
    </source>
</reference>